<dbReference type="EMBL" id="SRLO01000015">
    <property type="protein sequence ID" value="TNN86524.1"/>
    <property type="molecule type" value="Genomic_DNA"/>
</dbReference>
<keyword evidence="2" id="KW-1185">Reference proteome</keyword>
<comment type="caution">
    <text evidence="1">The sequence shown here is derived from an EMBL/GenBank/DDBJ whole genome shotgun (WGS) entry which is preliminary data.</text>
</comment>
<name>A0A4Z2J9Q6_9TELE</name>
<dbReference type="AlphaFoldDB" id="A0A4Z2J9Q6"/>
<reference evidence="1 2" key="1">
    <citation type="submission" date="2019-03" db="EMBL/GenBank/DDBJ databases">
        <title>First draft genome of Liparis tanakae, snailfish: a comprehensive survey of snailfish specific genes.</title>
        <authorList>
            <person name="Kim W."/>
            <person name="Song I."/>
            <person name="Jeong J.-H."/>
            <person name="Kim D."/>
            <person name="Kim S."/>
            <person name="Ryu S."/>
            <person name="Song J.Y."/>
            <person name="Lee S.K."/>
        </authorList>
    </citation>
    <scope>NUCLEOTIDE SEQUENCE [LARGE SCALE GENOMIC DNA]</scope>
    <source>
        <tissue evidence="1">Muscle</tissue>
    </source>
</reference>
<organism evidence="1 2">
    <name type="scientific">Liparis tanakae</name>
    <name type="common">Tanaka's snailfish</name>
    <dbReference type="NCBI Taxonomy" id="230148"/>
    <lineage>
        <taxon>Eukaryota</taxon>
        <taxon>Metazoa</taxon>
        <taxon>Chordata</taxon>
        <taxon>Craniata</taxon>
        <taxon>Vertebrata</taxon>
        <taxon>Euteleostomi</taxon>
        <taxon>Actinopterygii</taxon>
        <taxon>Neopterygii</taxon>
        <taxon>Teleostei</taxon>
        <taxon>Neoteleostei</taxon>
        <taxon>Acanthomorphata</taxon>
        <taxon>Eupercaria</taxon>
        <taxon>Perciformes</taxon>
        <taxon>Cottioidei</taxon>
        <taxon>Cottales</taxon>
        <taxon>Liparidae</taxon>
        <taxon>Liparis</taxon>
    </lineage>
</organism>
<evidence type="ECO:0000313" key="2">
    <source>
        <dbReference type="Proteomes" id="UP000314294"/>
    </source>
</evidence>
<protein>
    <submittedName>
        <fullName evidence="1">Uncharacterized protein</fullName>
    </submittedName>
</protein>
<gene>
    <name evidence="1" type="ORF">EYF80_003294</name>
</gene>
<dbReference type="Proteomes" id="UP000314294">
    <property type="component" value="Unassembled WGS sequence"/>
</dbReference>
<evidence type="ECO:0000313" key="1">
    <source>
        <dbReference type="EMBL" id="TNN86524.1"/>
    </source>
</evidence>
<accession>A0A4Z2J9Q6</accession>
<sequence length="92" mass="9899">MNCARVDAGGVTAKEASLAAANLGIHQFIIPYNQSTNAALPFLDWHHKGRLYGRRLGVPLHEQQEESSPHGVSLQLDKKLPASLTSCGSHAL</sequence>
<proteinExistence type="predicted"/>